<gene>
    <name evidence="1" type="ORF">BGL_1c08480</name>
</gene>
<dbReference type="AlphaFoldDB" id="A0A0B6RZJ2"/>
<reference evidence="1 2" key="2">
    <citation type="journal article" date="2016" name="Appl. Microbiol. Biotechnol.">
        <title>Mutations improving production and secretion of extracellular lipase by Burkholderia glumae PG1.</title>
        <authorList>
            <person name="Knapp A."/>
            <person name="Voget S."/>
            <person name="Gao R."/>
            <person name="Zaburannyi N."/>
            <person name="Krysciak D."/>
            <person name="Breuer M."/>
            <person name="Hauer B."/>
            <person name="Streit W.R."/>
            <person name="Muller R."/>
            <person name="Daniel R."/>
            <person name="Jaeger K.E."/>
        </authorList>
    </citation>
    <scope>NUCLEOTIDE SEQUENCE [LARGE SCALE GENOMIC DNA]</scope>
    <source>
        <strain evidence="1 2">PG1</strain>
    </source>
</reference>
<dbReference type="RefSeq" id="WP_123863414.1">
    <property type="nucleotide sequence ID" value="NZ_CP002580.1"/>
</dbReference>
<keyword evidence="2" id="KW-1185">Reference proteome</keyword>
<evidence type="ECO:0000313" key="2">
    <source>
        <dbReference type="Proteomes" id="UP000031838"/>
    </source>
</evidence>
<dbReference type="HOGENOM" id="CLU_982366_0_0_4"/>
<accession>A0A0B6RZJ2</accession>
<dbReference type="Proteomes" id="UP000031838">
    <property type="component" value="Chromosome 1"/>
</dbReference>
<protein>
    <submittedName>
        <fullName evidence="1">Uncharacterized protein</fullName>
    </submittedName>
</protein>
<sequence>MRATKTPYRNEFLNALAQVNDQMCFVLFLDSYVGPDLQRLAADRPTQYTPEVFPENPFAKRIRVNMGKLLTFRSAQVVTALGVSFAFSVEQLLLYVESTIRHWAQINGVACQMTDPIDACLSDCAAKNAKGKIEKNLIRTVKYLRLRRNHVIHAASEPSSELVKSLRFDGPKLQKYWESRTTIPGVNFSSEAVREFSPDETIALIKLVRICVEDIDEFLAKELDIKRVLAWLDKDLLARHPELRAKGATIAARRVRKIKKRVYELYSLRATSSDIAQVLGVAI</sequence>
<organism evidence="1 2">
    <name type="scientific">Burkholderia plantarii</name>
    <dbReference type="NCBI Taxonomy" id="41899"/>
    <lineage>
        <taxon>Bacteria</taxon>
        <taxon>Pseudomonadati</taxon>
        <taxon>Pseudomonadota</taxon>
        <taxon>Betaproteobacteria</taxon>
        <taxon>Burkholderiales</taxon>
        <taxon>Burkholderiaceae</taxon>
        <taxon>Burkholderia</taxon>
    </lineage>
</organism>
<dbReference type="EMBL" id="CP002580">
    <property type="protein sequence ID" value="AJK45381.1"/>
    <property type="molecule type" value="Genomic_DNA"/>
</dbReference>
<proteinExistence type="predicted"/>
<evidence type="ECO:0000313" key="1">
    <source>
        <dbReference type="EMBL" id="AJK45381.1"/>
    </source>
</evidence>
<dbReference type="KEGG" id="bgp:BGL_1c08480"/>
<reference evidence="2" key="1">
    <citation type="submission" date="2011-03" db="EMBL/GenBank/DDBJ databases">
        <authorList>
            <person name="Voget S."/>
            <person name="Streit W.R."/>
            <person name="Jaeger K.E."/>
            <person name="Daniel R."/>
        </authorList>
    </citation>
    <scope>NUCLEOTIDE SEQUENCE [LARGE SCALE GENOMIC DNA]</scope>
    <source>
        <strain evidence="2">PG1</strain>
    </source>
</reference>
<name>A0A0B6RZJ2_BURPL</name>